<accession>A0A0D1EFR2</accession>
<dbReference type="PATRIC" id="fig|935700.4.peg.1811"/>
<comment type="caution">
    <text evidence="2">The sequence shown here is derived from an EMBL/GenBank/DDBJ whole genome shotgun (WGS) entry which is preliminary data.</text>
</comment>
<feature type="transmembrane region" description="Helical" evidence="1">
    <location>
        <begin position="221"/>
        <end position="238"/>
    </location>
</feature>
<sequence length="331" mass="35438">METLRYEFDLRGFDLNRVGTSISMREGAAVAMTLHLGAFVLALVAQAVADLWVWLPLVVLIAGAAIYPIHRSRQMRAAGGGPLLGGPARVRLDPDGYRRRGEATLSEGSWTAVEGVTRMRHHIVLRFGTGSILPVSHDALSPLDPDEAADRIEGWIAGSPAGAAIDVADEIMAGDVPAMMSAANRHRAGHRLWKPLLSAVGGVLAMVLFASVSMALGLSDWVVLALIAAILAAFLWWTRREGARLNDEASRSAPFNGALSVVLAPEGWSVDGPGWRLAGEWRPDIRVQAIAGAAVLRIGAGFFLPIPKTALAPHSAKDVATYVERMRRREG</sequence>
<keyword evidence="1" id="KW-1133">Transmembrane helix</keyword>
<dbReference type="Proteomes" id="UP000032232">
    <property type="component" value="Unassembled WGS sequence"/>
</dbReference>
<feature type="transmembrane region" description="Helical" evidence="1">
    <location>
        <begin position="195"/>
        <end position="215"/>
    </location>
</feature>
<keyword evidence="1" id="KW-0812">Transmembrane</keyword>
<evidence type="ECO:0000313" key="2">
    <source>
        <dbReference type="EMBL" id="KIT16519.1"/>
    </source>
</evidence>
<dbReference type="STRING" id="935700.jaqu_17470"/>
<evidence type="ECO:0000313" key="3">
    <source>
        <dbReference type="Proteomes" id="UP000032232"/>
    </source>
</evidence>
<proteinExistence type="predicted"/>
<feature type="transmembrane region" description="Helical" evidence="1">
    <location>
        <begin position="51"/>
        <end position="69"/>
    </location>
</feature>
<organism evidence="2 3">
    <name type="scientific">Jannaschia aquimarina</name>
    <dbReference type="NCBI Taxonomy" id="935700"/>
    <lineage>
        <taxon>Bacteria</taxon>
        <taxon>Pseudomonadati</taxon>
        <taxon>Pseudomonadota</taxon>
        <taxon>Alphaproteobacteria</taxon>
        <taxon>Rhodobacterales</taxon>
        <taxon>Roseobacteraceae</taxon>
        <taxon>Jannaschia</taxon>
    </lineage>
</organism>
<protein>
    <submittedName>
        <fullName evidence="2">Uncharacterized protein</fullName>
    </submittedName>
</protein>
<dbReference type="RefSeq" id="WP_043918574.1">
    <property type="nucleotide sequence ID" value="NZ_FZPF01000005.1"/>
</dbReference>
<feature type="transmembrane region" description="Helical" evidence="1">
    <location>
        <begin position="27"/>
        <end position="45"/>
    </location>
</feature>
<dbReference type="AlphaFoldDB" id="A0A0D1EFR2"/>
<keyword evidence="1" id="KW-0472">Membrane</keyword>
<name>A0A0D1EFR2_9RHOB</name>
<keyword evidence="3" id="KW-1185">Reference proteome</keyword>
<evidence type="ECO:0000256" key="1">
    <source>
        <dbReference type="SAM" id="Phobius"/>
    </source>
</evidence>
<dbReference type="EMBL" id="JYFE01000032">
    <property type="protein sequence ID" value="KIT16519.1"/>
    <property type="molecule type" value="Genomic_DNA"/>
</dbReference>
<gene>
    <name evidence="2" type="ORF">jaqu_17470</name>
</gene>
<reference evidence="2 3" key="1">
    <citation type="submission" date="2015-02" db="EMBL/GenBank/DDBJ databases">
        <title>Genome Sequence of Jannaschia aquimarina DSM28248, a member of the Roseobacter clade.</title>
        <authorList>
            <person name="Voget S."/>
            <person name="Daniel R."/>
        </authorList>
    </citation>
    <scope>NUCLEOTIDE SEQUENCE [LARGE SCALE GENOMIC DNA]</scope>
    <source>
        <strain evidence="2 3">GSW-M26</strain>
    </source>
</reference>